<evidence type="ECO:0000259" key="9">
    <source>
        <dbReference type="PROSITE" id="PS51329"/>
    </source>
</evidence>
<keyword evidence="6" id="KW-0175">Coiled coil</keyword>
<dbReference type="Pfam" id="PF08603">
    <property type="entry name" value="CAP_C"/>
    <property type="match status" value="1"/>
</dbReference>
<dbReference type="PROSITE" id="PS51329">
    <property type="entry name" value="C_CAP_COFACTOR_C"/>
    <property type="match status" value="1"/>
</dbReference>
<evidence type="ECO:0000313" key="11">
    <source>
        <dbReference type="Proteomes" id="UP001175271"/>
    </source>
</evidence>
<evidence type="ECO:0000256" key="2">
    <source>
        <dbReference type="ARBA" id="ARBA00007659"/>
    </source>
</evidence>
<keyword evidence="4 8" id="KW-0472">Membrane</keyword>
<reference evidence="10" key="1">
    <citation type="submission" date="2023-06" db="EMBL/GenBank/DDBJ databases">
        <title>Genomic analysis of the entomopathogenic nematode Steinernema hermaphroditum.</title>
        <authorList>
            <person name="Schwarz E.M."/>
            <person name="Heppert J.K."/>
            <person name="Baniya A."/>
            <person name="Schwartz H.T."/>
            <person name="Tan C.-H."/>
            <person name="Antoshechkin I."/>
            <person name="Sternberg P.W."/>
            <person name="Goodrich-Blair H."/>
            <person name="Dillman A.R."/>
        </authorList>
    </citation>
    <scope>NUCLEOTIDE SEQUENCE</scope>
    <source>
        <strain evidence="10">PS9179</strain>
        <tissue evidence="10">Whole animal</tissue>
    </source>
</reference>
<evidence type="ECO:0000256" key="5">
    <source>
        <dbReference type="RuleBase" id="RU000647"/>
    </source>
</evidence>
<feature type="region of interest" description="Disordered" evidence="7">
    <location>
        <begin position="660"/>
        <end position="698"/>
    </location>
</feature>
<dbReference type="Proteomes" id="UP001175271">
    <property type="component" value="Unassembled WGS sequence"/>
</dbReference>
<name>A0AA39HIC3_9BILA</name>
<dbReference type="PANTHER" id="PTHR10652">
    <property type="entry name" value="ADENYLYL CYCLASE-ASSOCIATED PROTEIN"/>
    <property type="match status" value="1"/>
</dbReference>
<dbReference type="InterPro" id="IPR053950">
    <property type="entry name" value="CAP_N"/>
</dbReference>
<dbReference type="Gene3D" id="2.160.20.70">
    <property type="match status" value="1"/>
</dbReference>
<dbReference type="SUPFAM" id="SSF101278">
    <property type="entry name" value="N-terminal domain of adenylylcyclase associated protein, CAP"/>
    <property type="match status" value="1"/>
</dbReference>
<keyword evidence="8" id="KW-0812">Transmembrane</keyword>
<proteinExistence type="inferred from homology"/>
<evidence type="ECO:0000256" key="8">
    <source>
        <dbReference type="SAM" id="Phobius"/>
    </source>
</evidence>
<comment type="caution">
    <text evidence="10">The sequence shown here is derived from an EMBL/GenBank/DDBJ whole genome shotgun (WGS) entry which is preliminary data.</text>
</comment>
<dbReference type="GO" id="GO:0003779">
    <property type="term" value="F:actin binding"/>
    <property type="evidence" value="ECO:0007669"/>
    <property type="project" value="InterPro"/>
</dbReference>
<dbReference type="InterPro" id="IPR013992">
    <property type="entry name" value="Adenylate_cyclase-assoc_CAP_N"/>
</dbReference>
<accession>A0AA39HIC3</accession>
<dbReference type="EMBL" id="JAUCMV010000004">
    <property type="protein sequence ID" value="KAK0406418.1"/>
    <property type="molecule type" value="Genomic_DNA"/>
</dbReference>
<dbReference type="GO" id="GO:0019933">
    <property type="term" value="P:cAMP-mediated signaling"/>
    <property type="evidence" value="ECO:0007669"/>
    <property type="project" value="TreeGrafter"/>
</dbReference>
<feature type="domain" description="C-CAP/cofactor C-like" evidence="9">
    <location>
        <begin position="772"/>
        <end position="908"/>
    </location>
</feature>
<dbReference type="InterPro" id="IPR036223">
    <property type="entry name" value="CAP_C_sf"/>
</dbReference>
<dbReference type="GO" id="GO:0005886">
    <property type="term" value="C:plasma membrane"/>
    <property type="evidence" value="ECO:0007669"/>
    <property type="project" value="UniProtKB-SubCell"/>
</dbReference>
<keyword evidence="3" id="KW-1003">Cell membrane</keyword>
<dbReference type="SUPFAM" id="SSF69340">
    <property type="entry name" value="C-terminal domain of adenylylcyclase associated protein"/>
    <property type="match status" value="1"/>
</dbReference>
<dbReference type="PROSITE" id="PS01088">
    <property type="entry name" value="CAP_1"/>
    <property type="match status" value="1"/>
</dbReference>
<evidence type="ECO:0000313" key="10">
    <source>
        <dbReference type="EMBL" id="KAK0406418.1"/>
    </source>
</evidence>
<evidence type="ECO:0000256" key="6">
    <source>
        <dbReference type="SAM" id="Coils"/>
    </source>
</evidence>
<dbReference type="InterPro" id="IPR013912">
    <property type="entry name" value="Adenylate_cyclase-assoc_CAP_C"/>
</dbReference>
<feature type="coiled-coil region" evidence="6">
    <location>
        <begin position="102"/>
        <end position="129"/>
    </location>
</feature>
<feature type="region of interest" description="Disordered" evidence="7">
    <location>
        <begin position="731"/>
        <end position="771"/>
    </location>
</feature>
<evidence type="ECO:0000256" key="4">
    <source>
        <dbReference type="ARBA" id="ARBA00023136"/>
    </source>
</evidence>
<comment type="similarity">
    <text evidence="2 5">Belongs to the CAP family.</text>
</comment>
<dbReference type="InterPro" id="IPR016098">
    <property type="entry name" value="CAP/MinC_C"/>
</dbReference>
<dbReference type="SMART" id="SM00673">
    <property type="entry name" value="CARP"/>
    <property type="match status" value="2"/>
</dbReference>
<dbReference type="InterPro" id="IPR001837">
    <property type="entry name" value="Adenylate_cyclase-assoc_CAP"/>
</dbReference>
<sequence length="931" mass="103254">MQSQEAFFPALKITDNDQHLLLRACSNGEADSEIQMEKICDDRSRIERAFPAVPSTTRTYAFSLVFFFYALYIFFFGCVGFGMQHYHGERSFNEARKIVDLIMTEQDRMEKLVHRLEAATARLELLSAQKPALAPKPLAASDDIPAAIIPNPITQTHITFTTIINNNIAQEIISTIAKSCPHITSFRSSKPTRQLISLRDREPHPQQQQYYDNVYPYERPKKPTADEFLEKLRRHKAELQQRQTGACGGYDYQYEQAQPQRKAPAPIHQTVSESSLTIGAANDYVPKRLITPISSDVKVHSNYRNPHAVELLRRPSSVQFSSVTYDNVRDYMSPSPPLPRQKHSSYSGVAPAAPSPYHAQIQPAAIRRQGSLQNLVADIQNYSANSSECDYNEHWPKDPFETTRRFASPRNLPLSPPPVHHSSAVKVNGFHSNFPQVGRVPTPQGILAKNGHGEQPKTQKKVVFQCDADLVRRLSFEIGGEIASKAAASDKVPPSVQQYDGAVDEALKTFLGLCTKIGGDLSVMGDKVKEAFNMQRTFVWNAAGEKEPDMTGLQSRLKPLSGMIMEISEFCQANRASTVFNHLSAIKEGIQALGWVTVKPTPAPFIKDALESTMYYVNRVLKDYKDKDQTHVEFTKAWRDLLGGLQTYVRQVHTTGLVWNSSPGAAAPSSNAGSGAPPPPSGGAPPPPPPPLPANLFDDVKKTTKPAADSDKQALFAEINKGSAITSGLKKVTADMQTHKNPSLRQQSTVPAGKAEPKAASATAPKQEIVRPPRIELENGKQWNVEYFKDNKEIIVEVKDMKQTIYIYKCDNSVVQVKGKCNSITLDSCKKTSVVFDNLLSQVEVINCQSAQIQTLGHMPTLSIQKTDGCMVYLSKEAMNAEIITSKSSEMNVLVPHGEDGEFVEYPVPEQFKTVFDLSKKKLQTSVSDIV</sequence>
<feature type="compositionally biased region" description="Pro residues" evidence="7">
    <location>
        <begin position="676"/>
        <end position="693"/>
    </location>
</feature>
<dbReference type="GO" id="GO:0000902">
    <property type="term" value="P:cell morphogenesis"/>
    <property type="evidence" value="ECO:0007669"/>
    <property type="project" value="TreeGrafter"/>
</dbReference>
<dbReference type="GO" id="GO:0007015">
    <property type="term" value="P:actin filament organization"/>
    <property type="evidence" value="ECO:0007669"/>
    <property type="project" value="TreeGrafter"/>
</dbReference>
<comment type="subcellular location">
    <subcellularLocation>
        <location evidence="1">Cell membrane</location>
        <topology evidence="1">Peripheral membrane protein</topology>
    </subcellularLocation>
</comment>
<dbReference type="Pfam" id="PF01213">
    <property type="entry name" value="CAP_N-CM"/>
    <property type="match status" value="1"/>
</dbReference>
<organism evidence="10 11">
    <name type="scientific">Steinernema hermaphroditum</name>
    <dbReference type="NCBI Taxonomy" id="289476"/>
    <lineage>
        <taxon>Eukaryota</taxon>
        <taxon>Metazoa</taxon>
        <taxon>Ecdysozoa</taxon>
        <taxon>Nematoda</taxon>
        <taxon>Chromadorea</taxon>
        <taxon>Rhabditida</taxon>
        <taxon>Tylenchina</taxon>
        <taxon>Panagrolaimomorpha</taxon>
        <taxon>Strongyloidoidea</taxon>
        <taxon>Steinernematidae</taxon>
        <taxon>Steinernema</taxon>
    </lineage>
</organism>
<dbReference type="InterPro" id="IPR036222">
    <property type="entry name" value="CAP_N_sf"/>
</dbReference>
<feature type="transmembrane region" description="Helical" evidence="8">
    <location>
        <begin position="60"/>
        <end position="83"/>
    </location>
</feature>
<dbReference type="InterPro" id="IPR018106">
    <property type="entry name" value="CAP_CS_N"/>
</dbReference>
<evidence type="ECO:0000256" key="3">
    <source>
        <dbReference type="ARBA" id="ARBA00022475"/>
    </source>
</evidence>
<dbReference type="Pfam" id="PF21938">
    <property type="entry name" value="CAP_N"/>
    <property type="match status" value="1"/>
</dbReference>
<dbReference type="GO" id="GO:0005737">
    <property type="term" value="C:cytoplasm"/>
    <property type="evidence" value="ECO:0007669"/>
    <property type="project" value="TreeGrafter"/>
</dbReference>
<dbReference type="AlphaFoldDB" id="A0AA39HIC3"/>
<gene>
    <name evidence="10" type="ORF">QR680_018562</name>
</gene>
<feature type="compositionally biased region" description="Polar residues" evidence="7">
    <location>
        <begin position="735"/>
        <end position="750"/>
    </location>
</feature>
<dbReference type="PANTHER" id="PTHR10652:SF0">
    <property type="entry name" value="ADENYLYL CYCLASE-ASSOCIATED PROTEIN"/>
    <property type="match status" value="1"/>
</dbReference>
<feature type="compositionally biased region" description="Low complexity" evidence="7">
    <location>
        <begin position="661"/>
        <end position="675"/>
    </location>
</feature>
<keyword evidence="8" id="KW-1133">Transmembrane helix</keyword>
<dbReference type="GO" id="GO:0008179">
    <property type="term" value="F:adenylate cyclase binding"/>
    <property type="evidence" value="ECO:0007669"/>
    <property type="project" value="TreeGrafter"/>
</dbReference>
<dbReference type="InterPro" id="IPR017901">
    <property type="entry name" value="C-CAP_CF_C-like"/>
</dbReference>
<dbReference type="Gene3D" id="1.25.40.330">
    <property type="entry name" value="Adenylate cyclase-associated CAP, N-terminal domain"/>
    <property type="match status" value="1"/>
</dbReference>
<dbReference type="FunFam" id="1.25.40.330:FF:000001">
    <property type="entry name" value="Adenylyl cyclase-associated protein"/>
    <property type="match status" value="1"/>
</dbReference>
<evidence type="ECO:0000256" key="1">
    <source>
        <dbReference type="ARBA" id="ARBA00004202"/>
    </source>
</evidence>
<protein>
    <recommendedName>
        <fullName evidence="5">Adenylyl cyclase-associated protein</fullName>
    </recommendedName>
</protein>
<evidence type="ECO:0000256" key="7">
    <source>
        <dbReference type="SAM" id="MobiDB-lite"/>
    </source>
</evidence>
<dbReference type="InterPro" id="IPR006599">
    <property type="entry name" value="CARP_motif"/>
</dbReference>
<dbReference type="FunFam" id="2.160.20.70:FF:000001">
    <property type="entry name" value="Adenylyl cyclase-associated protein"/>
    <property type="match status" value="1"/>
</dbReference>
<keyword evidence="11" id="KW-1185">Reference proteome</keyword>